<dbReference type="RefSeq" id="XP_005711129.1">
    <property type="nucleotide sequence ID" value="XM_005711072.1"/>
</dbReference>
<dbReference type="Proteomes" id="UP000012073">
    <property type="component" value="Unassembled WGS sequence"/>
</dbReference>
<dbReference type="AlphaFoldDB" id="R7QTY6"/>
<name>R7QTY6_CHOCR</name>
<dbReference type="GeneID" id="17318847"/>
<dbReference type="Gramene" id="CDF40835">
    <property type="protein sequence ID" value="CDF40835"/>
    <property type="gene ID" value="CHC_T00000879001"/>
</dbReference>
<keyword evidence="2" id="KW-1185">Reference proteome</keyword>
<dbReference type="KEGG" id="ccp:CHC_T00000879001"/>
<gene>
    <name evidence="1" type="ORF">CHC_T00000879001</name>
</gene>
<reference evidence="2" key="1">
    <citation type="journal article" date="2013" name="Proc. Natl. Acad. Sci. U.S.A.">
        <title>Genome structure and metabolic features in the red seaweed Chondrus crispus shed light on evolution of the Archaeplastida.</title>
        <authorList>
            <person name="Collen J."/>
            <person name="Porcel B."/>
            <person name="Carre W."/>
            <person name="Ball S.G."/>
            <person name="Chaparro C."/>
            <person name="Tonon T."/>
            <person name="Barbeyron T."/>
            <person name="Michel G."/>
            <person name="Noel B."/>
            <person name="Valentin K."/>
            <person name="Elias M."/>
            <person name="Artiguenave F."/>
            <person name="Arun A."/>
            <person name="Aury J.M."/>
            <person name="Barbosa-Neto J.F."/>
            <person name="Bothwell J.H."/>
            <person name="Bouget F.Y."/>
            <person name="Brillet L."/>
            <person name="Cabello-Hurtado F."/>
            <person name="Capella-Gutierrez S."/>
            <person name="Charrier B."/>
            <person name="Cladiere L."/>
            <person name="Cock J.M."/>
            <person name="Coelho S.M."/>
            <person name="Colleoni C."/>
            <person name="Czjzek M."/>
            <person name="Da Silva C."/>
            <person name="Delage L."/>
            <person name="Denoeud F."/>
            <person name="Deschamps P."/>
            <person name="Dittami S.M."/>
            <person name="Gabaldon T."/>
            <person name="Gachon C.M."/>
            <person name="Groisillier A."/>
            <person name="Herve C."/>
            <person name="Jabbari K."/>
            <person name="Katinka M."/>
            <person name="Kloareg B."/>
            <person name="Kowalczyk N."/>
            <person name="Labadie K."/>
            <person name="Leblanc C."/>
            <person name="Lopez P.J."/>
            <person name="McLachlan D.H."/>
            <person name="Meslet-Cladiere L."/>
            <person name="Moustafa A."/>
            <person name="Nehr Z."/>
            <person name="Nyvall Collen P."/>
            <person name="Panaud O."/>
            <person name="Partensky F."/>
            <person name="Poulain J."/>
            <person name="Rensing S.A."/>
            <person name="Rousvoal S."/>
            <person name="Samson G."/>
            <person name="Symeonidi A."/>
            <person name="Weissenbach J."/>
            <person name="Zambounis A."/>
            <person name="Wincker P."/>
            <person name="Boyen C."/>
        </authorList>
    </citation>
    <scope>NUCLEOTIDE SEQUENCE [LARGE SCALE GENOMIC DNA]</scope>
    <source>
        <strain evidence="2">cv. Stackhouse</strain>
    </source>
</reference>
<proteinExistence type="predicted"/>
<evidence type="ECO:0000313" key="1">
    <source>
        <dbReference type="EMBL" id="CDF40835.1"/>
    </source>
</evidence>
<accession>R7QTY6</accession>
<sequence>MSFACLGKHGIAHHIRNDRRRKDAFHRRVRCFPVSL</sequence>
<dbReference type="EMBL" id="HG002259">
    <property type="protein sequence ID" value="CDF40835.1"/>
    <property type="molecule type" value="Genomic_DNA"/>
</dbReference>
<evidence type="ECO:0000313" key="2">
    <source>
        <dbReference type="Proteomes" id="UP000012073"/>
    </source>
</evidence>
<protein>
    <submittedName>
        <fullName evidence="1">Uncharacterized protein</fullName>
    </submittedName>
</protein>
<organism evidence="1 2">
    <name type="scientific">Chondrus crispus</name>
    <name type="common">Carrageen Irish moss</name>
    <name type="synonym">Polymorpha crispa</name>
    <dbReference type="NCBI Taxonomy" id="2769"/>
    <lineage>
        <taxon>Eukaryota</taxon>
        <taxon>Rhodophyta</taxon>
        <taxon>Florideophyceae</taxon>
        <taxon>Rhodymeniophycidae</taxon>
        <taxon>Gigartinales</taxon>
        <taxon>Gigartinaceae</taxon>
        <taxon>Chondrus</taxon>
    </lineage>
</organism>